<evidence type="ECO:0000256" key="1">
    <source>
        <dbReference type="ARBA" id="ARBA00004141"/>
    </source>
</evidence>
<evidence type="ECO:0000313" key="9">
    <source>
        <dbReference type="Proteomes" id="UP000095751"/>
    </source>
</evidence>
<gene>
    <name evidence="8" type="ORF">FRACYDRAFT_194335</name>
</gene>
<keyword evidence="4 7" id="KW-1133">Transmembrane helix</keyword>
<dbReference type="GO" id="GO:0000139">
    <property type="term" value="C:Golgi membrane"/>
    <property type="evidence" value="ECO:0007669"/>
    <property type="project" value="TreeGrafter"/>
</dbReference>
<evidence type="ECO:0000256" key="6">
    <source>
        <dbReference type="SAM" id="MobiDB-lite"/>
    </source>
</evidence>
<organism evidence="8 9">
    <name type="scientific">Fragilariopsis cylindrus CCMP1102</name>
    <dbReference type="NCBI Taxonomy" id="635003"/>
    <lineage>
        <taxon>Eukaryota</taxon>
        <taxon>Sar</taxon>
        <taxon>Stramenopiles</taxon>
        <taxon>Ochrophyta</taxon>
        <taxon>Bacillariophyta</taxon>
        <taxon>Bacillariophyceae</taxon>
        <taxon>Bacillariophycidae</taxon>
        <taxon>Bacillariales</taxon>
        <taxon>Bacillariaceae</taxon>
        <taxon>Fragilariopsis</taxon>
    </lineage>
</organism>
<feature type="compositionally biased region" description="Low complexity" evidence="6">
    <location>
        <begin position="392"/>
        <end position="403"/>
    </location>
</feature>
<feature type="region of interest" description="Disordered" evidence="6">
    <location>
        <begin position="337"/>
        <end position="409"/>
    </location>
</feature>
<evidence type="ECO:0000256" key="3">
    <source>
        <dbReference type="ARBA" id="ARBA00022692"/>
    </source>
</evidence>
<feature type="transmembrane region" description="Helical" evidence="7">
    <location>
        <begin position="42"/>
        <end position="66"/>
    </location>
</feature>
<evidence type="ECO:0000256" key="5">
    <source>
        <dbReference type="ARBA" id="ARBA00023136"/>
    </source>
</evidence>
<dbReference type="KEGG" id="fcy:FRACYDRAFT_194335"/>
<keyword evidence="9" id="KW-1185">Reference proteome</keyword>
<dbReference type="Pfam" id="PF08449">
    <property type="entry name" value="UAA"/>
    <property type="match status" value="1"/>
</dbReference>
<comment type="subcellular location">
    <subcellularLocation>
        <location evidence="1">Membrane</location>
        <topology evidence="1">Multi-pass membrane protein</topology>
    </subcellularLocation>
</comment>
<dbReference type="EMBL" id="KV784373">
    <property type="protein sequence ID" value="OEU09991.1"/>
    <property type="molecule type" value="Genomic_DNA"/>
</dbReference>
<feature type="transmembrane region" description="Helical" evidence="7">
    <location>
        <begin position="78"/>
        <end position="99"/>
    </location>
</feature>
<dbReference type="AlphaFoldDB" id="A0A1E7EVI5"/>
<sequence length="409" mass="44847">MDISHVSRNGQFLICASGVFFFSLLYGFLQELLSVRLCSRQLGLYLATVQFVGYTFLAYILRTYVYQKQNPGRKTPKIISSGSCGVATLIVPFKLYLGLSLLRAFELAMTNLAMQYINYPAKTLIKSSRIVFTMIFGALISGKKYNLTDYAIVMCMVCGLAIFLHADATSSAVFHSSGVVMLTISLMCDGAITNMSEKIMNQYKVGQDEFIFRMYSIALVAISAAAWAKGDLADGMVSTGKICVVILFSSMGFFGSSCAAAITKQFGALSMSITSTARKATTLFLSFLLFDNECTMQHIIGIIIFICALTTKSIRRNKKKRSKGSVKDRHQFPMQKSMSMDLELGGKSTSISRESSFGSYESSDNTSTTSTIGTSTRNGGTNKQPSAHRRISSSNSSRSPAQRSRYHVV</sequence>
<feature type="compositionally biased region" description="Low complexity" evidence="6">
    <location>
        <begin position="350"/>
        <end position="382"/>
    </location>
</feature>
<dbReference type="GO" id="GO:0046964">
    <property type="term" value="F:3'-phosphoadenosine 5'-phosphosulfate transmembrane transporter activity"/>
    <property type="evidence" value="ECO:0007669"/>
    <property type="project" value="TreeGrafter"/>
</dbReference>
<keyword evidence="2" id="KW-0813">Transport</keyword>
<accession>A0A1E7EVI5</accession>
<evidence type="ECO:0000256" key="7">
    <source>
        <dbReference type="SAM" id="Phobius"/>
    </source>
</evidence>
<feature type="transmembrane region" description="Helical" evidence="7">
    <location>
        <begin position="212"/>
        <end position="230"/>
    </location>
</feature>
<feature type="transmembrane region" description="Helical" evidence="7">
    <location>
        <begin position="296"/>
        <end position="314"/>
    </location>
</feature>
<feature type="transmembrane region" description="Helical" evidence="7">
    <location>
        <begin position="236"/>
        <end position="254"/>
    </location>
</feature>
<dbReference type="PANTHER" id="PTHR10778">
    <property type="entry name" value="SOLUTE CARRIER FAMILY 35 MEMBER B"/>
    <property type="match status" value="1"/>
</dbReference>
<evidence type="ECO:0000256" key="4">
    <source>
        <dbReference type="ARBA" id="ARBA00022989"/>
    </source>
</evidence>
<dbReference type="InParanoid" id="A0A1E7EVI5"/>
<proteinExistence type="predicted"/>
<evidence type="ECO:0000256" key="2">
    <source>
        <dbReference type="ARBA" id="ARBA00022448"/>
    </source>
</evidence>
<dbReference type="GO" id="GO:0005789">
    <property type="term" value="C:endoplasmic reticulum membrane"/>
    <property type="evidence" value="ECO:0007669"/>
    <property type="project" value="TreeGrafter"/>
</dbReference>
<feature type="transmembrane region" description="Helical" evidence="7">
    <location>
        <begin position="172"/>
        <end position="192"/>
    </location>
</feature>
<dbReference type="OrthoDB" id="43032at2759"/>
<protein>
    <submittedName>
        <fullName evidence="8">UAA-domain-containing protein</fullName>
    </submittedName>
</protein>
<feature type="transmembrane region" description="Helical" evidence="7">
    <location>
        <begin position="147"/>
        <end position="166"/>
    </location>
</feature>
<dbReference type="InterPro" id="IPR013657">
    <property type="entry name" value="SCL35B1-4/HUT1"/>
</dbReference>
<reference evidence="8 9" key="1">
    <citation type="submission" date="2016-09" db="EMBL/GenBank/DDBJ databases">
        <title>Extensive genetic diversity and differential bi-allelic expression allows diatom success in the polar Southern Ocean.</title>
        <authorList>
            <consortium name="DOE Joint Genome Institute"/>
            <person name="Mock T."/>
            <person name="Otillar R.P."/>
            <person name="Strauss J."/>
            <person name="Dupont C."/>
            <person name="Frickenhaus S."/>
            <person name="Maumus F."/>
            <person name="Mcmullan M."/>
            <person name="Sanges R."/>
            <person name="Schmutz J."/>
            <person name="Toseland A."/>
            <person name="Valas R."/>
            <person name="Veluchamy A."/>
            <person name="Ward B.J."/>
            <person name="Allen A."/>
            <person name="Barry K."/>
            <person name="Falciatore A."/>
            <person name="Ferrante M."/>
            <person name="Fortunato A.E."/>
            <person name="Gloeckner G."/>
            <person name="Gruber A."/>
            <person name="Hipkin R."/>
            <person name="Janech M."/>
            <person name="Kroth P."/>
            <person name="Leese F."/>
            <person name="Lindquist E."/>
            <person name="Lyon B.R."/>
            <person name="Martin J."/>
            <person name="Mayer C."/>
            <person name="Parker M."/>
            <person name="Quesneville H."/>
            <person name="Raymond J."/>
            <person name="Uhlig C."/>
            <person name="Valentin K.U."/>
            <person name="Worden A.Z."/>
            <person name="Armbrust E.V."/>
            <person name="Bowler C."/>
            <person name="Green B."/>
            <person name="Moulton V."/>
            <person name="Van Oosterhout C."/>
            <person name="Grigoriev I."/>
        </authorList>
    </citation>
    <scope>NUCLEOTIDE SEQUENCE [LARGE SCALE GENOMIC DNA]</scope>
    <source>
        <strain evidence="8 9">CCMP1102</strain>
    </source>
</reference>
<name>A0A1E7EVI5_9STRA</name>
<dbReference type="PANTHER" id="PTHR10778:SF8">
    <property type="entry name" value="ADENOSINE 3'-PHOSPHO 5'-PHOSPHOSULFATE TRANSPORTER 2"/>
    <property type="match status" value="1"/>
</dbReference>
<keyword evidence="5 7" id="KW-0472">Membrane</keyword>
<dbReference type="Proteomes" id="UP000095751">
    <property type="component" value="Unassembled WGS sequence"/>
</dbReference>
<feature type="transmembrane region" description="Helical" evidence="7">
    <location>
        <begin position="12"/>
        <end position="30"/>
    </location>
</feature>
<keyword evidence="3 7" id="KW-0812">Transmembrane</keyword>
<evidence type="ECO:0000313" key="8">
    <source>
        <dbReference type="EMBL" id="OEU09991.1"/>
    </source>
</evidence>